<keyword evidence="7" id="KW-1185">Reference proteome</keyword>
<comment type="subcellular location">
    <subcellularLocation>
        <location evidence="1">Cytoplasm</location>
    </subcellularLocation>
</comment>
<keyword evidence="4" id="KW-0408">Iron</keyword>
<dbReference type="InterPro" id="IPR012312">
    <property type="entry name" value="Hemerythrin-like"/>
</dbReference>
<proteinExistence type="predicted"/>
<feature type="domain" description="Hemerythrin-like" evidence="5">
    <location>
        <begin position="85"/>
        <end position="233"/>
    </location>
</feature>
<accession>A0A1H6Z4P3</accession>
<evidence type="ECO:0000259" key="5">
    <source>
        <dbReference type="Pfam" id="PF01814"/>
    </source>
</evidence>
<dbReference type="GO" id="GO:0005737">
    <property type="term" value="C:cytoplasm"/>
    <property type="evidence" value="ECO:0007669"/>
    <property type="project" value="UniProtKB-SubCell"/>
</dbReference>
<dbReference type="STRING" id="1416801.SAMN05192553_104173"/>
<name>A0A1H6Z4P3_9BACT</name>
<dbReference type="EMBL" id="FNZH01000004">
    <property type="protein sequence ID" value="SEJ47676.1"/>
    <property type="molecule type" value="Genomic_DNA"/>
</dbReference>
<evidence type="ECO:0000256" key="4">
    <source>
        <dbReference type="ARBA" id="ARBA00023004"/>
    </source>
</evidence>
<dbReference type="OrthoDB" id="9797132at2"/>
<evidence type="ECO:0000256" key="2">
    <source>
        <dbReference type="ARBA" id="ARBA00022490"/>
    </source>
</evidence>
<keyword evidence="3" id="KW-0479">Metal-binding</keyword>
<evidence type="ECO:0000256" key="1">
    <source>
        <dbReference type="ARBA" id="ARBA00004496"/>
    </source>
</evidence>
<reference evidence="7" key="1">
    <citation type="submission" date="2016-10" db="EMBL/GenBank/DDBJ databases">
        <authorList>
            <person name="Varghese N."/>
            <person name="Submissions S."/>
        </authorList>
    </citation>
    <scope>NUCLEOTIDE SEQUENCE [LARGE SCALE GENOMIC DNA]</scope>
    <source>
        <strain evidence="7">IBRC-M 10761</strain>
    </source>
</reference>
<dbReference type="InterPro" id="IPR019903">
    <property type="entry name" value="RIC_family"/>
</dbReference>
<evidence type="ECO:0000313" key="6">
    <source>
        <dbReference type="EMBL" id="SEJ47676.1"/>
    </source>
</evidence>
<evidence type="ECO:0000256" key="3">
    <source>
        <dbReference type="ARBA" id="ARBA00022723"/>
    </source>
</evidence>
<gene>
    <name evidence="6" type="ORF">SAMN05192553_104173</name>
</gene>
<dbReference type="Gene3D" id="1.20.120.520">
    <property type="entry name" value="nmb1532 protein domain like"/>
    <property type="match status" value="1"/>
</dbReference>
<dbReference type="PANTHER" id="PTHR36438">
    <property type="entry name" value="IRON-SULFUR CLUSTER REPAIR PROTEIN YTFE"/>
    <property type="match status" value="1"/>
</dbReference>
<sequence>MDLDMRTASLGAIVTANSWTTDVFDAYGIDYCCRGSERLSDTCERLSIPLDLIADQLQSYVDHHASPRFSFDFWPIGLLASYIERKHHRYVKTQIPLLVNLFKEALHEPSEQMDILFEVKRVFWKAAEDLLDHIQREERILFPYLRKMEANEEGDIPFAAPHFGTVRHSIINLFREHEKEGIWLQQIRDITNNFSLPAQAGYWERLLFPQLAAFEQDMKTHLHLENNILFPKALAVAEKVGAGA</sequence>
<dbReference type="GO" id="GO:0046872">
    <property type="term" value="F:metal ion binding"/>
    <property type="evidence" value="ECO:0007669"/>
    <property type="project" value="UniProtKB-KW"/>
</dbReference>
<dbReference type="Proteomes" id="UP000199403">
    <property type="component" value="Unassembled WGS sequence"/>
</dbReference>
<evidence type="ECO:0000313" key="7">
    <source>
        <dbReference type="Proteomes" id="UP000199403"/>
    </source>
</evidence>
<dbReference type="AlphaFoldDB" id="A0A1H6Z4P3"/>
<dbReference type="Pfam" id="PF01814">
    <property type="entry name" value="Hemerythrin"/>
    <property type="match status" value="1"/>
</dbReference>
<dbReference type="Pfam" id="PF04405">
    <property type="entry name" value="ScdA_N"/>
    <property type="match status" value="1"/>
</dbReference>
<organism evidence="6 7">
    <name type="scientific">Cyclobacterium xiamenense</name>
    <dbReference type="NCBI Taxonomy" id="1297121"/>
    <lineage>
        <taxon>Bacteria</taxon>
        <taxon>Pseudomonadati</taxon>
        <taxon>Bacteroidota</taxon>
        <taxon>Cytophagia</taxon>
        <taxon>Cytophagales</taxon>
        <taxon>Cyclobacteriaceae</taxon>
        <taxon>Cyclobacterium</taxon>
    </lineage>
</organism>
<dbReference type="PANTHER" id="PTHR36438:SF1">
    <property type="entry name" value="IRON-SULFUR CLUSTER REPAIR PROTEIN YTFE"/>
    <property type="match status" value="1"/>
</dbReference>
<dbReference type="RefSeq" id="WP_092175348.1">
    <property type="nucleotide sequence ID" value="NZ_FNZH01000004.1"/>
</dbReference>
<protein>
    <submittedName>
        <fullName evidence="6">Regulator of cell morphogenesis and NO signaling</fullName>
    </submittedName>
</protein>
<keyword evidence="2" id="KW-0963">Cytoplasm</keyword>